<dbReference type="InterPro" id="IPR018053">
    <property type="entry name" value="Glyco_hydro_32_AS"/>
</dbReference>
<dbReference type="FunFam" id="2.115.10.20:FF:000002">
    <property type="entry name" value="Invertase 2"/>
    <property type="match status" value="1"/>
</dbReference>
<dbReference type="GeneID" id="96009316"/>
<reference evidence="8 9" key="1">
    <citation type="journal article" date="2020" name="Microbiol. Resour. Announc.">
        <title>Draft Genome Sequence of a Cladosporium Species Isolated from the Mesophotic Ascidian Didemnum maculosum.</title>
        <authorList>
            <person name="Gioti A."/>
            <person name="Siaperas R."/>
            <person name="Nikolaivits E."/>
            <person name="Le Goff G."/>
            <person name="Ouazzani J."/>
            <person name="Kotoulas G."/>
            <person name="Topakas E."/>
        </authorList>
    </citation>
    <scope>NUCLEOTIDE SEQUENCE [LARGE SCALE GENOMIC DNA]</scope>
    <source>
        <strain evidence="8 9">TM138-S3</strain>
    </source>
</reference>
<keyword evidence="3 4" id="KW-0326">Glycosidase</keyword>
<organism evidence="8 9">
    <name type="scientific">Cladosporium halotolerans</name>
    <dbReference type="NCBI Taxonomy" id="1052096"/>
    <lineage>
        <taxon>Eukaryota</taxon>
        <taxon>Fungi</taxon>
        <taxon>Dikarya</taxon>
        <taxon>Ascomycota</taxon>
        <taxon>Pezizomycotina</taxon>
        <taxon>Dothideomycetes</taxon>
        <taxon>Dothideomycetidae</taxon>
        <taxon>Cladosporiales</taxon>
        <taxon>Cladosporiaceae</taxon>
        <taxon>Cladosporium</taxon>
    </lineage>
</organism>
<dbReference type="SMART" id="SM00640">
    <property type="entry name" value="Glyco_32"/>
    <property type="match status" value="1"/>
</dbReference>
<name>A0AB34KHM2_9PEZI</name>
<dbReference type="GO" id="GO:0004575">
    <property type="term" value="F:sucrose alpha-glucosidase activity"/>
    <property type="evidence" value="ECO:0007669"/>
    <property type="project" value="TreeGrafter"/>
</dbReference>
<dbReference type="Gene3D" id="2.115.10.20">
    <property type="entry name" value="Glycosyl hydrolase domain, family 43"/>
    <property type="match status" value="1"/>
</dbReference>
<feature type="domain" description="Glycosyl hydrolase family 32 C-terminal" evidence="7">
    <location>
        <begin position="510"/>
        <end position="607"/>
    </location>
</feature>
<keyword evidence="2 4" id="KW-0378">Hydrolase</keyword>
<dbReference type="EMBL" id="JAAQHG020000037">
    <property type="protein sequence ID" value="KAL1583241.1"/>
    <property type="molecule type" value="Genomic_DNA"/>
</dbReference>
<evidence type="ECO:0000256" key="2">
    <source>
        <dbReference type="ARBA" id="ARBA00022801"/>
    </source>
</evidence>
<dbReference type="InterPro" id="IPR001362">
    <property type="entry name" value="Glyco_hydro_32"/>
</dbReference>
<evidence type="ECO:0000256" key="4">
    <source>
        <dbReference type="RuleBase" id="RU362110"/>
    </source>
</evidence>
<dbReference type="SUPFAM" id="SSF49899">
    <property type="entry name" value="Concanavalin A-like lectins/glucanases"/>
    <property type="match status" value="1"/>
</dbReference>
<dbReference type="Pfam" id="PF08244">
    <property type="entry name" value="Glyco_hydro_32C"/>
    <property type="match status" value="1"/>
</dbReference>
<dbReference type="CDD" id="cd18622">
    <property type="entry name" value="GH32_Inu-like"/>
    <property type="match status" value="1"/>
</dbReference>
<dbReference type="SUPFAM" id="SSF75005">
    <property type="entry name" value="Arabinanase/levansucrase/invertase"/>
    <property type="match status" value="1"/>
</dbReference>
<comment type="caution">
    <text evidence="8">The sequence shown here is derived from an EMBL/GenBank/DDBJ whole genome shotgun (WGS) entry which is preliminary data.</text>
</comment>
<accession>A0AB34KHM2</accession>
<evidence type="ECO:0000256" key="3">
    <source>
        <dbReference type="ARBA" id="ARBA00023295"/>
    </source>
</evidence>
<proteinExistence type="inferred from homology"/>
<sequence length="639" mass="69207">MQMPNKLPIKTIRDGVRCPTRACIRQSASRDGATSHCTHRAACKNAPSAMAKDQGEGPASNHGTGHLPTEVERRPQYLKMFSVIIAMVAVGLANHAIAQTSTFFSPGVPTDAPVPGNYTGAYRPRVHFSPPINFMNDPNGMFVDANGTWHLYYQYDATGVVAGNQHWGHATSTDLYHWENQKIALWTPNNFTFVFSGSSVIDVNNTSGFFPDQDNGVVAIYTLAEYPGGVQGPQQQAIAYSRDGGYTFETYADNPVIASDSNQFRDPKVIWHAPSDRWVMVIAYAVDFTFGFYTSPNLREWTHGSNLSNIGLLGLQYECPNLVEMPMEGADEPVWLLALSINPGAPLGGSITEYFPGEFNGTHFVPFDGAARIADFAKDNYAGQWFYGIPGDQKQISIAWASNWQYTQQVPPGETEGWRSQMSLPRINYLKNATRIGYVLVSEPYNLQSVISHELAFNSSLGNSSVLIDYSTVPSGALYFEANITNLSPSTATPSTTLNFTFSSSVSGEFVTGGTSVNGDTWLDRGHTNAFDNPYFSDKFSASGLYSGAENGSWTISGVIDRSILEVFVNGAEQSGTMTFYSTRPLDVMRLGAAGVAANATVSVGVWALEDAWAAQADGNGTVLGNVTTGGGSAGMRLF</sequence>
<dbReference type="GO" id="GO:0005987">
    <property type="term" value="P:sucrose catabolic process"/>
    <property type="evidence" value="ECO:0007669"/>
    <property type="project" value="TreeGrafter"/>
</dbReference>
<feature type="domain" description="Glycosyl hydrolase family 32 N-terminal" evidence="6">
    <location>
        <begin position="127"/>
        <end position="432"/>
    </location>
</feature>
<keyword evidence="9" id="KW-1185">Reference proteome</keyword>
<dbReference type="PANTHER" id="PTHR42800">
    <property type="entry name" value="EXOINULINASE INUD (AFU_ORTHOLOGUE AFUA_5G00480)"/>
    <property type="match status" value="1"/>
</dbReference>
<evidence type="ECO:0000259" key="7">
    <source>
        <dbReference type="Pfam" id="PF08244"/>
    </source>
</evidence>
<dbReference type="InterPro" id="IPR013189">
    <property type="entry name" value="Glyco_hydro_32_C"/>
</dbReference>
<evidence type="ECO:0000256" key="1">
    <source>
        <dbReference type="ARBA" id="ARBA00009902"/>
    </source>
</evidence>
<evidence type="ECO:0000313" key="9">
    <source>
        <dbReference type="Proteomes" id="UP000803884"/>
    </source>
</evidence>
<dbReference type="Gene3D" id="2.60.120.560">
    <property type="entry name" value="Exo-inulinase, domain 1"/>
    <property type="match status" value="1"/>
</dbReference>
<protein>
    <submittedName>
        <fullName evidence="8">Uncharacterized protein</fullName>
    </submittedName>
</protein>
<dbReference type="GO" id="GO:0000324">
    <property type="term" value="C:fungal-type vacuole"/>
    <property type="evidence" value="ECO:0007669"/>
    <property type="project" value="TreeGrafter"/>
</dbReference>
<dbReference type="PROSITE" id="PS00609">
    <property type="entry name" value="GLYCOSYL_HYDROL_F32"/>
    <property type="match status" value="1"/>
</dbReference>
<dbReference type="AlphaFoldDB" id="A0AB34KHM2"/>
<gene>
    <name evidence="8" type="ORF">WHR41_07874</name>
</gene>
<dbReference type="InterPro" id="IPR013148">
    <property type="entry name" value="Glyco_hydro_32_N"/>
</dbReference>
<comment type="similarity">
    <text evidence="1 4">Belongs to the glycosyl hydrolase 32 family.</text>
</comment>
<evidence type="ECO:0000259" key="6">
    <source>
        <dbReference type="Pfam" id="PF00251"/>
    </source>
</evidence>
<dbReference type="InterPro" id="IPR013320">
    <property type="entry name" value="ConA-like_dom_sf"/>
</dbReference>
<evidence type="ECO:0000313" key="8">
    <source>
        <dbReference type="EMBL" id="KAL1583241.1"/>
    </source>
</evidence>
<feature type="region of interest" description="Disordered" evidence="5">
    <location>
        <begin position="48"/>
        <end position="68"/>
    </location>
</feature>
<dbReference type="Pfam" id="PF00251">
    <property type="entry name" value="Glyco_hydro_32N"/>
    <property type="match status" value="1"/>
</dbReference>
<evidence type="ECO:0000256" key="5">
    <source>
        <dbReference type="SAM" id="MobiDB-lite"/>
    </source>
</evidence>
<dbReference type="Proteomes" id="UP000803884">
    <property type="component" value="Unassembled WGS sequence"/>
</dbReference>
<dbReference type="RefSeq" id="XP_069226348.1">
    <property type="nucleotide sequence ID" value="XM_069376478.1"/>
</dbReference>
<dbReference type="InterPro" id="IPR023296">
    <property type="entry name" value="Glyco_hydro_beta-prop_sf"/>
</dbReference>
<dbReference type="PANTHER" id="PTHR42800:SF2">
    <property type="entry name" value="INVERTASE-RELATED"/>
    <property type="match status" value="1"/>
</dbReference>